<dbReference type="GO" id="GO:0000976">
    <property type="term" value="F:transcription cis-regulatory region binding"/>
    <property type="evidence" value="ECO:0000318"/>
    <property type="project" value="GO_Central"/>
</dbReference>
<evidence type="ECO:0000313" key="12">
    <source>
        <dbReference type="EMBL" id="EEF28519.1"/>
    </source>
</evidence>
<dbReference type="GO" id="GO:0046872">
    <property type="term" value="F:metal ion binding"/>
    <property type="evidence" value="ECO:0007669"/>
    <property type="project" value="UniProtKB-KW"/>
</dbReference>
<dbReference type="Proteomes" id="UP000008311">
    <property type="component" value="Unassembled WGS sequence"/>
</dbReference>
<evidence type="ECO:0000256" key="10">
    <source>
        <dbReference type="SAM" id="MobiDB-lite"/>
    </source>
</evidence>
<keyword evidence="13" id="KW-1185">Reference proteome</keyword>
<feature type="compositionally biased region" description="Basic and acidic residues" evidence="10">
    <location>
        <begin position="440"/>
        <end position="451"/>
    </location>
</feature>
<dbReference type="PROSITE" id="PS50811">
    <property type="entry name" value="WRKY"/>
    <property type="match status" value="2"/>
</dbReference>
<keyword evidence="8" id="KW-0539">Nucleus</keyword>
<feature type="compositionally biased region" description="Basic and acidic residues" evidence="10">
    <location>
        <begin position="1"/>
        <end position="12"/>
    </location>
</feature>
<feature type="compositionally biased region" description="Basic and acidic residues" evidence="10">
    <location>
        <begin position="370"/>
        <end position="380"/>
    </location>
</feature>
<dbReference type="InterPro" id="IPR003657">
    <property type="entry name" value="WRKY_dom"/>
</dbReference>
<dbReference type="PANTHER" id="PTHR31221">
    <property type="entry name" value="WRKY TRANSCRIPTION FACTOR PROTEIN 1-RELATED"/>
    <property type="match status" value="1"/>
</dbReference>
<keyword evidence="7" id="KW-0804">Transcription</keyword>
<keyword evidence="3" id="KW-0677">Repeat</keyword>
<feature type="domain" description="WRKY" evidence="11">
    <location>
        <begin position="262"/>
        <end position="327"/>
    </location>
</feature>
<dbReference type="SMART" id="SM00774">
    <property type="entry name" value="WRKY"/>
    <property type="match status" value="2"/>
</dbReference>
<dbReference type="Gene3D" id="2.20.25.80">
    <property type="entry name" value="WRKY domain"/>
    <property type="match status" value="2"/>
</dbReference>
<evidence type="ECO:0000256" key="8">
    <source>
        <dbReference type="ARBA" id="ARBA00023242"/>
    </source>
</evidence>
<reference evidence="13" key="1">
    <citation type="journal article" date="2010" name="Nat. Biotechnol.">
        <title>Draft genome sequence of the oilseed species Ricinus communis.</title>
        <authorList>
            <person name="Chan A.P."/>
            <person name="Crabtree J."/>
            <person name="Zhao Q."/>
            <person name="Lorenzi H."/>
            <person name="Orvis J."/>
            <person name="Puiu D."/>
            <person name="Melake-Berhan A."/>
            <person name="Jones K.M."/>
            <person name="Redman J."/>
            <person name="Chen G."/>
            <person name="Cahoon E.B."/>
            <person name="Gedil M."/>
            <person name="Stanke M."/>
            <person name="Haas B.J."/>
            <person name="Wortman J.R."/>
            <person name="Fraser-Liggett C.M."/>
            <person name="Ravel J."/>
            <person name="Rabinowicz P.D."/>
        </authorList>
    </citation>
    <scope>NUCLEOTIDE SEQUENCE [LARGE SCALE GENOMIC DNA]</scope>
    <source>
        <strain evidence="13">cv. Hale</strain>
    </source>
</reference>
<dbReference type="SUPFAM" id="SSF118290">
    <property type="entry name" value="WRKY DNA-binding domain"/>
    <property type="match status" value="2"/>
</dbReference>
<dbReference type="FunFam" id="2.20.25.80:FF:000006">
    <property type="entry name" value="WRKY transcription factor"/>
    <property type="match status" value="1"/>
</dbReference>
<dbReference type="AlphaFoldDB" id="B9T6K0"/>
<evidence type="ECO:0000256" key="2">
    <source>
        <dbReference type="ARBA" id="ARBA00022723"/>
    </source>
</evidence>
<dbReference type="GO" id="GO:0006355">
    <property type="term" value="P:regulation of DNA-templated transcription"/>
    <property type="evidence" value="ECO:0000318"/>
    <property type="project" value="GO_Central"/>
</dbReference>
<proteinExistence type="inferred from homology"/>
<dbReference type="InterPro" id="IPR044810">
    <property type="entry name" value="WRKY_plant"/>
</dbReference>
<evidence type="ECO:0000256" key="1">
    <source>
        <dbReference type="ARBA" id="ARBA00004123"/>
    </source>
</evidence>
<feature type="region of interest" description="Disordered" evidence="10">
    <location>
        <begin position="1"/>
        <end position="34"/>
    </location>
</feature>
<keyword evidence="2" id="KW-0479">Metal-binding</keyword>
<protein>
    <submittedName>
        <fullName evidence="12">WRKY transcription factor, putative</fullName>
    </submittedName>
</protein>
<dbReference type="OrthoDB" id="1918969at2759"/>
<dbReference type="InParanoid" id="B9T6K0"/>
<dbReference type="FunCoup" id="B9T6K0">
    <property type="interactions" value="900"/>
</dbReference>
<keyword evidence="6" id="KW-0238">DNA-binding</keyword>
<evidence type="ECO:0000256" key="4">
    <source>
        <dbReference type="ARBA" id="ARBA00022833"/>
    </source>
</evidence>
<evidence type="ECO:0000256" key="6">
    <source>
        <dbReference type="ARBA" id="ARBA00023125"/>
    </source>
</evidence>
<keyword evidence="4" id="KW-0862">Zinc</keyword>
<feature type="domain" description="WRKY" evidence="11">
    <location>
        <begin position="93"/>
        <end position="157"/>
    </location>
</feature>
<evidence type="ECO:0000256" key="3">
    <source>
        <dbReference type="ARBA" id="ARBA00022737"/>
    </source>
</evidence>
<dbReference type="FunFam" id="2.20.25.80:FF:000003">
    <property type="entry name" value="WRKY transcription factor 57"/>
    <property type="match status" value="1"/>
</dbReference>
<evidence type="ECO:0000256" key="9">
    <source>
        <dbReference type="ARBA" id="ARBA00061157"/>
    </source>
</evidence>
<name>B9T6K0_RICCO</name>
<dbReference type="InterPro" id="IPR036576">
    <property type="entry name" value="WRKY_dom_sf"/>
</dbReference>
<dbReference type="Pfam" id="PF03106">
    <property type="entry name" value="WRKY"/>
    <property type="match status" value="2"/>
</dbReference>
<evidence type="ECO:0000259" key="11">
    <source>
        <dbReference type="PROSITE" id="PS50811"/>
    </source>
</evidence>
<dbReference type="GO" id="GO:0003700">
    <property type="term" value="F:DNA-binding transcription factor activity"/>
    <property type="evidence" value="ECO:0000318"/>
    <property type="project" value="GO_Central"/>
</dbReference>
<dbReference type="eggNOG" id="ENOG502QV11">
    <property type="taxonomic scope" value="Eukaryota"/>
</dbReference>
<evidence type="ECO:0000256" key="5">
    <source>
        <dbReference type="ARBA" id="ARBA00023015"/>
    </source>
</evidence>
<dbReference type="STRING" id="3988.B9T6K0"/>
<dbReference type="EMBL" id="EQ974614">
    <property type="protein sequence ID" value="EEF28519.1"/>
    <property type="molecule type" value="Genomic_DNA"/>
</dbReference>
<keyword evidence="5" id="KW-0805">Transcription regulation</keyword>
<dbReference type="KEGG" id="rcu:8284783"/>
<evidence type="ECO:0000313" key="13">
    <source>
        <dbReference type="Proteomes" id="UP000008311"/>
    </source>
</evidence>
<feature type="region of interest" description="Disordered" evidence="10">
    <location>
        <begin position="414"/>
        <end position="484"/>
    </location>
</feature>
<comment type="similarity">
    <text evidence="9">Belongs to the WRKY group I family.</text>
</comment>
<feature type="compositionally biased region" description="Polar residues" evidence="10">
    <location>
        <begin position="456"/>
        <end position="470"/>
    </location>
</feature>
<evidence type="ECO:0000256" key="7">
    <source>
        <dbReference type="ARBA" id="ARBA00023163"/>
    </source>
</evidence>
<accession>B9T6K0</accession>
<dbReference type="PANTHER" id="PTHR31221:SF125">
    <property type="entry name" value="WRKY TRANSCRIPTION FACTOR 1"/>
    <property type="match status" value="1"/>
</dbReference>
<feature type="compositionally biased region" description="Polar residues" evidence="10">
    <location>
        <begin position="428"/>
        <end position="439"/>
    </location>
</feature>
<feature type="region of interest" description="Disordered" evidence="10">
    <location>
        <begin position="178"/>
        <end position="254"/>
    </location>
</feature>
<organism evidence="12 13">
    <name type="scientific">Ricinus communis</name>
    <name type="common">Castor bean</name>
    <dbReference type="NCBI Taxonomy" id="3988"/>
    <lineage>
        <taxon>Eukaryota</taxon>
        <taxon>Viridiplantae</taxon>
        <taxon>Streptophyta</taxon>
        <taxon>Embryophyta</taxon>
        <taxon>Tracheophyta</taxon>
        <taxon>Spermatophyta</taxon>
        <taxon>Magnoliopsida</taxon>
        <taxon>eudicotyledons</taxon>
        <taxon>Gunneridae</taxon>
        <taxon>Pentapetalae</taxon>
        <taxon>rosids</taxon>
        <taxon>fabids</taxon>
        <taxon>Malpighiales</taxon>
        <taxon>Euphorbiaceae</taxon>
        <taxon>Acalyphoideae</taxon>
        <taxon>Acalypheae</taxon>
        <taxon>Ricinus</taxon>
    </lineage>
</organism>
<feature type="region of interest" description="Disordered" evidence="10">
    <location>
        <begin position="350"/>
        <end position="386"/>
    </location>
</feature>
<feature type="compositionally biased region" description="Polar residues" evidence="10">
    <location>
        <begin position="14"/>
        <end position="34"/>
    </location>
</feature>
<sequence>MVSSGERTDEVASNKLQKGQSPDNEIHVSQNQEEVTSVTLEKSLQDPDVSAGVRISQLDKEGSISSIILGKVSQTPGTSSSVTQSGPEERSILREKVTEDGYHWRKYGQKLVKGNEFIRSYYKCTHPNCQVKKQLERSHNGQVVDIVYFGPHNHPKPANNVPLAVGFVLSVVEDRASQPLSTSKQEDHVNQLPKSKSNSQISTVASSEDVKGVLSESTRIRDEVDNDDDLQSKRQKKGSHNVEPTSVDKPSGEPRLVVQTLSEVDIVNDGYRWRKYGQKLVKGNPNPRSYYRCSSPGCPVKKHVERASHDSKVVITSYEGEHDHEMPPSRTVTHNPTGVNIYTTAVHSGELGAKSGGSNGVVHNLGSSRNSKEQPSESRNKFKGSHVSGSEIVIFSGSGQDNKLNQLQNGKSIATEGSDTAGMDKHTVVNTSSVPQGRSNEQHDGESRTEPKVNYSACSVRTITPNAESNPNEKHIPNAEPVQS</sequence>
<gene>
    <name evidence="12" type="ORF">RCOM_1120400</name>
</gene>
<comment type="subcellular location">
    <subcellularLocation>
        <location evidence="1">Nucleus</location>
    </subcellularLocation>
</comment>
<dbReference type="GO" id="GO:0005634">
    <property type="term" value="C:nucleus"/>
    <property type="evidence" value="ECO:0000318"/>
    <property type="project" value="GO_Central"/>
</dbReference>
<feature type="compositionally biased region" description="Polar residues" evidence="10">
    <location>
        <begin position="192"/>
        <end position="206"/>
    </location>
</feature>